<keyword evidence="1" id="KW-0472">Membrane</keyword>
<accession>A0A1M7JUY0</accession>
<evidence type="ECO:0000313" key="3">
    <source>
        <dbReference type="Proteomes" id="UP000184394"/>
    </source>
</evidence>
<gene>
    <name evidence="2" type="ORF">SAMN04487860_106211</name>
</gene>
<feature type="transmembrane region" description="Helical" evidence="1">
    <location>
        <begin position="36"/>
        <end position="58"/>
    </location>
</feature>
<dbReference type="OrthoDB" id="1818527at2"/>
<feature type="transmembrane region" description="Helical" evidence="1">
    <location>
        <begin position="104"/>
        <end position="124"/>
    </location>
</feature>
<dbReference type="Proteomes" id="UP000184394">
    <property type="component" value="Unassembled WGS sequence"/>
</dbReference>
<organism evidence="2 3">
    <name type="scientific">Ruminococcus flavefaciens</name>
    <dbReference type="NCBI Taxonomy" id="1265"/>
    <lineage>
        <taxon>Bacteria</taxon>
        <taxon>Bacillati</taxon>
        <taxon>Bacillota</taxon>
        <taxon>Clostridia</taxon>
        <taxon>Eubacteriales</taxon>
        <taxon>Oscillospiraceae</taxon>
        <taxon>Ruminococcus</taxon>
    </lineage>
</organism>
<evidence type="ECO:0000313" key="2">
    <source>
        <dbReference type="EMBL" id="SHM56347.1"/>
    </source>
</evidence>
<sequence length="266" mass="29823">MEFKKNPELIEKPDHAHYPVCRGRLDEINDIGRRTFFYTIGVCCILALFSLLATPMHLVGWVPLMFTLKDATAFGMSAHFSISQLSMCFVFFIIALLGTTSRKIFNVITFFLYALMLVISILVRLTPFDFITAIAGAGGMFVSIGALKGYSDFKQLRNTEGYPIFSTILADHDDQKKHSPNGYNKKHFDKLLHEKAMRERNIAPNNTNGQQPVLNLTQPQSPVNNDIGAMPSLNVTSPVRNSAVGQKFVPKAHKEVFFSDCTLKIK</sequence>
<keyword evidence="1" id="KW-0812">Transmembrane</keyword>
<dbReference type="RefSeq" id="WP_072950675.1">
    <property type="nucleotide sequence ID" value="NZ_FRCT01000006.1"/>
</dbReference>
<reference evidence="2 3" key="1">
    <citation type="submission" date="2016-11" db="EMBL/GenBank/DDBJ databases">
        <authorList>
            <person name="Jaros S."/>
            <person name="Januszkiewicz K."/>
            <person name="Wedrychowicz H."/>
        </authorList>
    </citation>
    <scope>NUCLEOTIDE SEQUENCE [LARGE SCALE GENOMIC DNA]</scope>
    <source>
        <strain evidence="2 3">Y1</strain>
    </source>
</reference>
<feature type="transmembrane region" description="Helical" evidence="1">
    <location>
        <begin position="130"/>
        <end position="147"/>
    </location>
</feature>
<dbReference type="EMBL" id="FRCT01000006">
    <property type="protein sequence ID" value="SHM56347.1"/>
    <property type="molecule type" value="Genomic_DNA"/>
</dbReference>
<evidence type="ECO:0000256" key="1">
    <source>
        <dbReference type="SAM" id="Phobius"/>
    </source>
</evidence>
<name>A0A1M7JUY0_RUMFL</name>
<keyword evidence="1" id="KW-1133">Transmembrane helix</keyword>
<dbReference type="AlphaFoldDB" id="A0A1M7JUY0"/>
<feature type="transmembrane region" description="Helical" evidence="1">
    <location>
        <begin position="78"/>
        <end position="97"/>
    </location>
</feature>
<protein>
    <submittedName>
        <fullName evidence="2">Uncharacterized protein</fullName>
    </submittedName>
</protein>
<proteinExistence type="predicted"/>